<name>A0A7W5DTV1_9PORP</name>
<organism evidence="2 3">
    <name type="scientific">Microbacter margulisiae</name>
    <dbReference type="NCBI Taxonomy" id="1350067"/>
    <lineage>
        <taxon>Bacteria</taxon>
        <taxon>Pseudomonadati</taxon>
        <taxon>Bacteroidota</taxon>
        <taxon>Bacteroidia</taxon>
        <taxon>Bacteroidales</taxon>
        <taxon>Porphyromonadaceae</taxon>
        <taxon>Microbacter</taxon>
    </lineage>
</organism>
<accession>A0A7W5DTV1</accession>
<dbReference type="Pfam" id="PF17189">
    <property type="entry name" value="Glyco_hydro_30C"/>
    <property type="match status" value="1"/>
</dbReference>
<proteinExistence type="predicted"/>
<dbReference type="InterPro" id="IPR017853">
    <property type="entry name" value="GH"/>
</dbReference>
<keyword evidence="3" id="KW-1185">Reference proteome</keyword>
<evidence type="ECO:0000313" key="3">
    <source>
        <dbReference type="Proteomes" id="UP000544222"/>
    </source>
</evidence>
<dbReference type="InterPro" id="IPR039743">
    <property type="entry name" value="6GAL/EXGAL"/>
</dbReference>
<dbReference type="SUPFAM" id="SSF51445">
    <property type="entry name" value="(Trans)glycosidases"/>
    <property type="match status" value="1"/>
</dbReference>
<dbReference type="EMBL" id="JACHYB010000002">
    <property type="protein sequence ID" value="MBB3188128.1"/>
    <property type="molecule type" value="Genomic_DNA"/>
</dbReference>
<feature type="domain" description="Glycosyl hydrolase family 30 beta sandwich" evidence="1">
    <location>
        <begin position="317"/>
        <end position="404"/>
    </location>
</feature>
<dbReference type="PANTHER" id="PTHR42767">
    <property type="entry name" value="ENDO-BETA-1,6-GALACTANASE"/>
    <property type="match status" value="1"/>
</dbReference>
<dbReference type="GO" id="GO:0033940">
    <property type="term" value="F:glucuronoarabinoxylan endo-1,4-beta-xylanase activity"/>
    <property type="evidence" value="ECO:0007669"/>
    <property type="project" value="UniProtKB-EC"/>
</dbReference>
<dbReference type="Gene3D" id="3.20.20.80">
    <property type="entry name" value="Glycosidases"/>
    <property type="match status" value="1"/>
</dbReference>
<dbReference type="Proteomes" id="UP000544222">
    <property type="component" value="Unassembled WGS sequence"/>
</dbReference>
<dbReference type="GO" id="GO:0045493">
    <property type="term" value="P:xylan catabolic process"/>
    <property type="evidence" value="ECO:0007669"/>
    <property type="project" value="UniProtKB-KW"/>
</dbReference>
<keyword evidence="2" id="KW-0119">Carbohydrate metabolism</keyword>
<reference evidence="2 3" key="1">
    <citation type="submission" date="2020-08" db="EMBL/GenBank/DDBJ databases">
        <title>Genomic Encyclopedia of Type Strains, Phase IV (KMG-IV): sequencing the most valuable type-strain genomes for metagenomic binning, comparative biology and taxonomic classification.</title>
        <authorList>
            <person name="Goeker M."/>
        </authorList>
    </citation>
    <scope>NUCLEOTIDE SEQUENCE [LARGE SCALE GENOMIC DNA]</scope>
    <source>
        <strain evidence="2 3">DSM 27471</strain>
    </source>
</reference>
<dbReference type="PROSITE" id="PS51257">
    <property type="entry name" value="PROKAR_LIPOPROTEIN"/>
    <property type="match status" value="1"/>
</dbReference>
<dbReference type="EC" id="3.2.1.136" evidence="2"/>
<dbReference type="PANTHER" id="PTHR42767:SF1">
    <property type="entry name" value="ENDO-BETA-1,6-GALACTANASE-LIKE DOMAIN-CONTAINING PROTEIN"/>
    <property type="match status" value="1"/>
</dbReference>
<dbReference type="AlphaFoldDB" id="A0A7W5DTV1"/>
<evidence type="ECO:0000313" key="2">
    <source>
        <dbReference type="EMBL" id="MBB3188128.1"/>
    </source>
</evidence>
<dbReference type="SUPFAM" id="SSF51011">
    <property type="entry name" value="Glycosyl hydrolase domain"/>
    <property type="match status" value="1"/>
</dbReference>
<dbReference type="RefSeq" id="WP_183413911.1">
    <property type="nucleotide sequence ID" value="NZ_JACHYB010000002.1"/>
</dbReference>
<keyword evidence="2" id="KW-0624">Polysaccharide degradation</keyword>
<keyword evidence="2" id="KW-0858">Xylan degradation</keyword>
<protein>
    <submittedName>
        <fullName evidence="2">Glucuronoarabinoxylan endo-1,4-beta-xylanase</fullName>
        <ecNumber evidence="2">3.2.1.136</ecNumber>
    </submittedName>
</protein>
<comment type="caution">
    <text evidence="2">The sequence shown here is derived from an EMBL/GenBank/DDBJ whole genome shotgun (WGS) entry which is preliminary data.</text>
</comment>
<evidence type="ECO:0000259" key="1">
    <source>
        <dbReference type="Pfam" id="PF17189"/>
    </source>
</evidence>
<gene>
    <name evidence="2" type="ORF">FHX64_002326</name>
</gene>
<dbReference type="Gene3D" id="2.60.40.1180">
    <property type="entry name" value="Golgi alpha-mannosidase II"/>
    <property type="match status" value="1"/>
</dbReference>
<keyword evidence="2" id="KW-0378">Hydrolase</keyword>
<sequence length="405" mass="44760">MKTKVLIVIAVCLGLTGCAKEMEQSIPEQYTQDTIKSTAVIDGGTSYQTIDGFGFSSAWCGVLTIAKNNALYDTLGFSLLRIRIDENKYWADEIANAAAAHAVGVKVLGSEWSPPPAWNSNGKSTGGYLLPQYYSNYASWLKDAADSIDLDYVSFQNEPDMGYIDPKGVVSWSADQMLSFLKNYSSIIGKPIVYAESFCFNDAYTDPALNDTSTVGKIAYIGGHIYGGGNYVHQNAINHGKHVWMTEHYIDGQSNIDSCMSIAKEISECMYNQMSAYFWWWVYDNDTNVNLVYHDGTIYKNGYTIGQFAKWVRPGYVRISCTYNPVSNVYITAYRGNNNKIVIVAVNAGGLPVSQTFSCLNLSISDTMNVNRTSSSENMKPEGTVSLVNNAFIYTLPAKSITTFH</sequence>
<keyword evidence="2" id="KW-0326">Glycosidase</keyword>
<dbReference type="InterPro" id="IPR013780">
    <property type="entry name" value="Glyco_hydro_b"/>
</dbReference>
<dbReference type="InterPro" id="IPR033452">
    <property type="entry name" value="GH30_C"/>
</dbReference>